<feature type="transmembrane region" description="Helical" evidence="1">
    <location>
        <begin position="113"/>
        <end position="143"/>
    </location>
</feature>
<reference evidence="2 3" key="1">
    <citation type="journal article" date="2013" name="Int. J. Syst. Evol. Microbiol.">
        <title>Marinicauda pacifica gen. nov., sp. nov., a prosthecate alphaproteobacterium of the family Hyphomonadaceae isolated from deep seawater.</title>
        <authorList>
            <person name="Zhang X.Y."/>
            <person name="Li G.W."/>
            <person name="Wang C.S."/>
            <person name="Zhang Y.J."/>
            <person name="Xu X.W."/>
            <person name="Li H."/>
            <person name="Liu A."/>
            <person name="Liu C."/>
            <person name="Xie B.B."/>
            <person name="Qin Q.L."/>
            <person name="Xu Z."/>
            <person name="Chen X.L."/>
            <person name="Zhou B.C."/>
            <person name="Zhang Y.Z."/>
        </authorList>
    </citation>
    <scope>NUCLEOTIDE SEQUENCE [LARGE SCALE GENOMIC DNA]</scope>
    <source>
        <strain evidence="2 3">P-1 km-3</strain>
    </source>
</reference>
<keyword evidence="1" id="KW-0812">Transmembrane</keyword>
<accession>A0A4S2HF80</accession>
<gene>
    <name evidence="2" type="ORF">E5162_03295</name>
</gene>
<dbReference type="EMBL" id="SRXV01000001">
    <property type="protein sequence ID" value="TGY94312.1"/>
    <property type="molecule type" value="Genomic_DNA"/>
</dbReference>
<evidence type="ECO:0000313" key="2">
    <source>
        <dbReference type="EMBL" id="TGY94312.1"/>
    </source>
</evidence>
<evidence type="ECO:0000256" key="1">
    <source>
        <dbReference type="SAM" id="Phobius"/>
    </source>
</evidence>
<evidence type="ECO:0000313" key="3">
    <source>
        <dbReference type="Proteomes" id="UP000305451"/>
    </source>
</evidence>
<name>A0A4S2HF80_9PROT</name>
<dbReference type="RefSeq" id="WP_135943508.1">
    <property type="nucleotide sequence ID" value="NZ_BMEI01000001.1"/>
</dbReference>
<comment type="caution">
    <text evidence="2">The sequence shown here is derived from an EMBL/GenBank/DDBJ whole genome shotgun (WGS) entry which is preliminary data.</text>
</comment>
<sequence>MDHVRAQGVDPAALEAAFDTWMRMSAWPVIIVSSAIFIVILKLYRPSITWWGHVCAYLVAMNALSVITLVAVVLSLTGLELLAAVVGGLAMVIYLAAFVRIGAGVFKLGPFELVALFLGVVIGNILVAAVMAGLQFALAIYIVSRFDLSLLQLIEISIEASSS</sequence>
<keyword evidence="1" id="KW-1133">Transmembrane helix</keyword>
<organism evidence="2 3">
    <name type="scientific">Marinicauda pacifica</name>
    <dbReference type="NCBI Taxonomy" id="1133559"/>
    <lineage>
        <taxon>Bacteria</taxon>
        <taxon>Pseudomonadati</taxon>
        <taxon>Pseudomonadota</taxon>
        <taxon>Alphaproteobacteria</taxon>
        <taxon>Maricaulales</taxon>
        <taxon>Maricaulaceae</taxon>
        <taxon>Marinicauda</taxon>
    </lineage>
</organism>
<proteinExistence type="predicted"/>
<dbReference type="OrthoDB" id="7631289at2"/>
<keyword evidence="1" id="KW-0472">Membrane</keyword>
<feature type="transmembrane region" description="Helical" evidence="1">
    <location>
        <begin position="81"/>
        <end position="101"/>
    </location>
</feature>
<protein>
    <submittedName>
        <fullName evidence="2">Uncharacterized protein</fullName>
    </submittedName>
</protein>
<dbReference type="AlphaFoldDB" id="A0A4S2HF80"/>
<dbReference type="Proteomes" id="UP000305451">
    <property type="component" value="Unassembled WGS sequence"/>
</dbReference>
<feature type="transmembrane region" description="Helical" evidence="1">
    <location>
        <begin position="25"/>
        <end position="44"/>
    </location>
</feature>
<keyword evidence="3" id="KW-1185">Reference proteome</keyword>
<feature type="transmembrane region" description="Helical" evidence="1">
    <location>
        <begin position="56"/>
        <end position="75"/>
    </location>
</feature>